<comment type="caution">
    <text evidence="2">The sequence shown here is derived from an EMBL/GenBank/DDBJ whole genome shotgun (WGS) entry which is preliminary data.</text>
</comment>
<dbReference type="SUPFAM" id="SSF63887">
    <property type="entry name" value="P-domain of calnexin/calreticulin"/>
    <property type="match status" value="1"/>
</dbReference>
<evidence type="ECO:0000313" key="2">
    <source>
        <dbReference type="EMBL" id="OQS06757.1"/>
    </source>
</evidence>
<dbReference type="InterPro" id="IPR036116">
    <property type="entry name" value="FN3_sf"/>
</dbReference>
<proteinExistence type="predicted"/>
<evidence type="ECO:0000259" key="1">
    <source>
        <dbReference type="PROSITE" id="PS50853"/>
    </source>
</evidence>
<protein>
    <recommendedName>
        <fullName evidence="1">Fibronectin type-III domain-containing protein</fullName>
    </recommendedName>
</protein>
<dbReference type="AlphaFoldDB" id="A0A1W0A8X2"/>
<accession>A0A1W0A8X2</accession>
<dbReference type="EMBL" id="JNBS01000309">
    <property type="protein sequence ID" value="OQS06757.1"/>
    <property type="molecule type" value="Genomic_DNA"/>
</dbReference>
<dbReference type="PANTHER" id="PTHR12121:SF34">
    <property type="entry name" value="PROTEIN ANGEL"/>
    <property type="match status" value="1"/>
</dbReference>
<dbReference type="GO" id="GO:0000175">
    <property type="term" value="F:3'-5'-RNA exonuclease activity"/>
    <property type="evidence" value="ECO:0007669"/>
    <property type="project" value="TreeGrafter"/>
</dbReference>
<sequence length="557" mass="63148">MSLYGHRSLETATKDAHAIYQLAGKETVSILSYNVMRQMHATPKYKPYCHEYVLSAARRKELLLEEILSYDADIVCLQEVDDYELYWVTRLNAAGYDSVYHQRTGNYDDGLVIAFRRILFQIFRTQRVNLNDLCNVANKNLAAKLEQDNIALFVALQPWEDCRFPSPLCVGNTLTIALVINLLVNVQLASNQDHEVVREMQLRYLIPMVEVFNADFQMPLIVAGSFNATPDSNIYHTMRSGRARPRPQPPTRMAQPTIGEVSSSTITILWETPISIDGPVLAFRVDQRVNGSTTIGFTHEVLLKDSSLQSYKATMLSAGNVYEFRVSAKNSFGWSDYSLPSKPTETQKVFISLNAQSFTKSSSKLLKTSYGSGKTPRFLNGAVHEQQCPRPSRIEPSEALYDALAFRGDREEHLEHFEVFESAYCRYNAGGEPVYTFASDVFTGTIDYIFFTKKELAAFQLLTIPTLSSLKGQDAREPSLITDHDYLTWKPEGWDTKPKNGLVGNPKYSGEWPPDAFRVQNPKCEHHWLPNDLFASDHIALMVVLAFREEELPTSWN</sequence>
<evidence type="ECO:0000313" key="3">
    <source>
        <dbReference type="Proteomes" id="UP000243217"/>
    </source>
</evidence>
<dbReference type="Pfam" id="PF00041">
    <property type="entry name" value="fn3"/>
    <property type="match status" value="1"/>
</dbReference>
<dbReference type="SMART" id="SM00060">
    <property type="entry name" value="FN3"/>
    <property type="match status" value="1"/>
</dbReference>
<dbReference type="InterPro" id="IPR050410">
    <property type="entry name" value="CCR4/nocturin_mRNA_transcr"/>
</dbReference>
<feature type="domain" description="Fibronectin type-III" evidence="1">
    <location>
        <begin position="246"/>
        <end position="349"/>
    </location>
</feature>
<dbReference type="Pfam" id="PF03372">
    <property type="entry name" value="Exo_endo_phos"/>
    <property type="match status" value="1"/>
</dbReference>
<dbReference type="OrthoDB" id="428734at2759"/>
<dbReference type="InterPro" id="IPR036691">
    <property type="entry name" value="Endo/exonu/phosph_ase_sf"/>
</dbReference>
<keyword evidence="3" id="KW-1185">Reference proteome</keyword>
<dbReference type="PANTHER" id="PTHR12121">
    <property type="entry name" value="CARBON CATABOLITE REPRESSOR PROTEIN 4"/>
    <property type="match status" value="1"/>
</dbReference>
<dbReference type="InterPro" id="IPR009033">
    <property type="entry name" value="Calreticulin/calnexin_P_dom_sf"/>
</dbReference>
<dbReference type="Proteomes" id="UP000243217">
    <property type="component" value="Unassembled WGS sequence"/>
</dbReference>
<dbReference type="SUPFAM" id="SSF49265">
    <property type="entry name" value="Fibronectin type III"/>
    <property type="match status" value="1"/>
</dbReference>
<dbReference type="Gene3D" id="2.60.40.10">
    <property type="entry name" value="Immunoglobulins"/>
    <property type="match status" value="1"/>
</dbReference>
<gene>
    <name evidence="2" type="ORF">THRCLA_01225</name>
</gene>
<organism evidence="2 3">
    <name type="scientific">Thraustotheca clavata</name>
    <dbReference type="NCBI Taxonomy" id="74557"/>
    <lineage>
        <taxon>Eukaryota</taxon>
        <taxon>Sar</taxon>
        <taxon>Stramenopiles</taxon>
        <taxon>Oomycota</taxon>
        <taxon>Saprolegniomycetes</taxon>
        <taxon>Saprolegniales</taxon>
        <taxon>Achlyaceae</taxon>
        <taxon>Thraustotheca</taxon>
    </lineage>
</organism>
<dbReference type="InterPro" id="IPR013783">
    <property type="entry name" value="Ig-like_fold"/>
</dbReference>
<dbReference type="CDD" id="cd00063">
    <property type="entry name" value="FN3"/>
    <property type="match status" value="1"/>
</dbReference>
<dbReference type="InterPro" id="IPR003961">
    <property type="entry name" value="FN3_dom"/>
</dbReference>
<dbReference type="GO" id="GO:0005509">
    <property type="term" value="F:calcium ion binding"/>
    <property type="evidence" value="ECO:0007669"/>
    <property type="project" value="InterPro"/>
</dbReference>
<dbReference type="PROSITE" id="PS50853">
    <property type="entry name" value="FN3"/>
    <property type="match status" value="1"/>
</dbReference>
<name>A0A1W0A8X2_9STRA</name>
<reference evidence="2 3" key="1">
    <citation type="journal article" date="2014" name="Genome Biol. Evol.">
        <title>The secreted proteins of Achlya hypogyna and Thraustotheca clavata identify the ancestral oomycete secretome and reveal gene acquisitions by horizontal gene transfer.</title>
        <authorList>
            <person name="Misner I."/>
            <person name="Blouin N."/>
            <person name="Leonard G."/>
            <person name="Richards T.A."/>
            <person name="Lane C.E."/>
        </authorList>
    </citation>
    <scope>NUCLEOTIDE SEQUENCE [LARGE SCALE GENOMIC DNA]</scope>
    <source>
        <strain evidence="2 3">ATCC 34112</strain>
    </source>
</reference>
<dbReference type="Gene3D" id="3.60.10.10">
    <property type="entry name" value="Endonuclease/exonuclease/phosphatase"/>
    <property type="match status" value="1"/>
</dbReference>
<dbReference type="InterPro" id="IPR005135">
    <property type="entry name" value="Endo/exonuclease/phosphatase"/>
</dbReference>
<dbReference type="SUPFAM" id="SSF56219">
    <property type="entry name" value="DNase I-like"/>
    <property type="match status" value="1"/>
</dbReference>
<dbReference type="STRING" id="74557.A0A1W0A8X2"/>